<dbReference type="EMBL" id="JAHFZB010000016">
    <property type="protein sequence ID" value="KAK6480329.1"/>
    <property type="molecule type" value="Genomic_DNA"/>
</dbReference>
<evidence type="ECO:0000256" key="1">
    <source>
        <dbReference type="ARBA" id="ARBA00004613"/>
    </source>
</evidence>
<accession>A0ABR0Z6N3</accession>
<evidence type="ECO:0000313" key="7">
    <source>
        <dbReference type="EMBL" id="KAK6480329.1"/>
    </source>
</evidence>
<evidence type="ECO:0000256" key="3">
    <source>
        <dbReference type="ARBA" id="ARBA00022525"/>
    </source>
</evidence>
<sequence>MQSWALVSIVAVLSATCWSQAYPLYSGSNHVPQGDLYQRMGDSEEGDLTDNDQTEGMRQLKKVYPLLLTQDEDTQGTLRTAWVKGTKDSSQHEKISNMANDIKSAVLKLAAAEKLITHSFVKSDQNTQKPAKRACFWKYCVTN</sequence>
<feature type="signal peptide" evidence="6">
    <location>
        <begin position="1"/>
        <end position="21"/>
    </location>
</feature>
<comment type="similarity">
    <text evidence="2">Belongs to the urotensin-2 family.</text>
</comment>
<dbReference type="PROSITE" id="PS00984">
    <property type="entry name" value="UROTENSIN_II"/>
    <property type="match status" value="1"/>
</dbReference>
<reference evidence="7 8" key="1">
    <citation type="submission" date="2021-05" db="EMBL/GenBank/DDBJ databases">
        <authorList>
            <person name="Zahm M."/>
            <person name="Klopp C."/>
            <person name="Cabau C."/>
            <person name="Kuhl H."/>
            <person name="Suciu R."/>
            <person name="Ciorpac M."/>
            <person name="Holostenco D."/>
            <person name="Gessner J."/>
            <person name="Wuertz S."/>
            <person name="Hohne C."/>
            <person name="Stock M."/>
            <person name="Gislard M."/>
            <person name="Lluch J."/>
            <person name="Milhes M."/>
            <person name="Lampietro C."/>
            <person name="Lopez Roques C."/>
            <person name="Donnadieu C."/>
            <person name="Du K."/>
            <person name="Schartl M."/>
            <person name="Guiguen Y."/>
        </authorList>
    </citation>
    <scope>NUCLEOTIDE SEQUENCE [LARGE SCALE GENOMIC DNA]</scope>
    <source>
        <strain evidence="7">Hh-F2</strain>
        <tissue evidence="7">Blood</tissue>
    </source>
</reference>
<dbReference type="Proteomes" id="UP001369086">
    <property type="component" value="Unassembled WGS sequence"/>
</dbReference>
<gene>
    <name evidence="7" type="ORF">HHUSO_G18013</name>
</gene>
<comment type="subcellular location">
    <subcellularLocation>
        <location evidence="1">Secreted</location>
    </subcellularLocation>
</comment>
<keyword evidence="8" id="KW-1185">Reference proteome</keyword>
<protein>
    <recommendedName>
        <fullName evidence="9">Urotensin-related peptide 1</fullName>
    </recommendedName>
</protein>
<evidence type="ECO:0000256" key="5">
    <source>
        <dbReference type="ARBA" id="ARBA00023157"/>
    </source>
</evidence>
<keyword evidence="4" id="KW-0372">Hormone</keyword>
<evidence type="ECO:0000313" key="8">
    <source>
        <dbReference type="Proteomes" id="UP001369086"/>
    </source>
</evidence>
<evidence type="ECO:0000256" key="2">
    <source>
        <dbReference type="ARBA" id="ARBA00006719"/>
    </source>
</evidence>
<proteinExistence type="inferred from homology"/>
<evidence type="ECO:0000256" key="4">
    <source>
        <dbReference type="ARBA" id="ARBA00022702"/>
    </source>
</evidence>
<keyword evidence="3" id="KW-0964">Secreted</keyword>
<name>A0ABR0Z6N3_HUSHU</name>
<organism evidence="7 8">
    <name type="scientific">Huso huso</name>
    <name type="common">Beluga</name>
    <name type="synonym">Acipenser huso</name>
    <dbReference type="NCBI Taxonomy" id="61971"/>
    <lineage>
        <taxon>Eukaryota</taxon>
        <taxon>Metazoa</taxon>
        <taxon>Chordata</taxon>
        <taxon>Craniata</taxon>
        <taxon>Vertebrata</taxon>
        <taxon>Euteleostomi</taxon>
        <taxon>Actinopterygii</taxon>
        <taxon>Chondrostei</taxon>
        <taxon>Acipenseriformes</taxon>
        <taxon>Acipenseridae</taxon>
        <taxon>Huso</taxon>
    </lineage>
</organism>
<keyword evidence="6" id="KW-0732">Signal</keyword>
<evidence type="ECO:0000256" key="6">
    <source>
        <dbReference type="SAM" id="SignalP"/>
    </source>
</evidence>
<evidence type="ECO:0008006" key="9">
    <source>
        <dbReference type="Google" id="ProtNLM"/>
    </source>
</evidence>
<dbReference type="InterPro" id="IPR001483">
    <property type="entry name" value="Urotensin_II"/>
</dbReference>
<comment type="caution">
    <text evidence="7">The sequence shown here is derived from an EMBL/GenBank/DDBJ whole genome shotgun (WGS) entry which is preliminary data.</text>
</comment>
<keyword evidence="5" id="KW-1015">Disulfide bond</keyword>
<feature type="chain" id="PRO_5047522134" description="Urotensin-related peptide 1" evidence="6">
    <location>
        <begin position="22"/>
        <end position="143"/>
    </location>
</feature>